<organism evidence="10 11">
    <name type="scientific">Allomeiothermus silvanus (strain ATCC 700542 / DSM 9946 / NBRC 106475 / NCIMB 13440 / VI-R2)</name>
    <name type="common">Thermus silvanus</name>
    <dbReference type="NCBI Taxonomy" id="526227"/>
    <lineage>
        <taxon>Bacteria</taxon>
        <taxon>Thermotogati</taxon>
        <taxon>Deinococcota</taxon>
        <taxon>Deinococci</taxon>
        <taxon>Thermales</taxon>
        <taxon>Thermaceae</taxon>
        <taxon>Allomeiothermus</taxon>
    </lineage>
</organism>
<keyword evidence="6 8" id="KW-1133">Transmembrane helix</keyword>
<dbReference type="EMBL" id="CP002042">
    <property type="protein sequence ID" value="ADH62798.1"/>
    <property type="molecule type" value="Genomic_DNA"/>
</dbReference>
<feature type="domain" description="ABC transmembrane type-1" evidence="9">
    <location>
        <begin position="60"/>
        <end position="252"/>
    </location>
</feature>
<protein>
    <submittedName>
        <fullName evidence="10">Binding-protein-dependent transport systems inner membrane component</fullName>
    </submittedName>
</protein>
<dbReference type="KEGG" id="msv:Mesil_0886"/>
<keyword evidence="4" id="KW-0997">Cell inner membrane</keyword>
<keyword evidence="2 8" id="KW-0813">Transport</keyword>
<feature type="transmembrane region" description="Helical" evidence="8">
    <location>
        <begin position="276"/>
        <end position="304"/>
    </location>
</feature>
<evidence type="ECO:0000256" key="7">
    <source>
        <dbReference type="ARBA" id="ARBA00023136"/>
    </source>
</evidence>
<name>D7BC02_ALLS1</name>
<evidence type="ECO:0000256" key="1">
    <source>
        <dbReference type="ARBA" id="ARBA00004429"/>
    </source>
</evidence>
<keyword evidence="11" id="KW-1185">Reference proteome</keyword>
<comment type="subcellular location">
    <subcellularLocation>
        <location evidence="1">Cell inner membrane</location>
        <topology evidence="1">Multi-pass membrane protein</topology>
    </subcellularLocation>
    <subcellularLocation>
        <location evidence="8">Cell membrane</location>
        <topology evidence="8">Multi-pass membrane protein</topology>
    </subcellularLocation>
</comment>
<keyword evidence="7 8" id="KW-0472">Membrane</keyword>
<accession>D7BC02</accession>
<dbReference type="Gene3D" id="1.10.3720.10">
    <property type="entry name" value="MetI-like"/>
    <property type="match status" value="2"/>
</dbReference>
<comment type="similarity">
    <text evidence="8">Belongs to the binding-protein-dependent transport system permease family.</text>
</comment>
<keyword evidence="3" id="KW-1003">Cell membrane</keyword>
<evidence type="ECO:0000259" key="9">
    <source>
        <dbReference type="PROSITE" id="PS50928"/>
    </source>
</evidence>
<feature type="transmembrane region" description="Helical" evidence="8">
    <location>
        <begin position="56"/>
        <end position="82"/>
    </location>
</feature>
<dbReference type="CDD" id="cd06261">
    <property type="entry name" value="TM_PBP2"/>
    <property type="match status" value="2"/>
</dbReference>
<feature type="transmembrane region" description="Helical" evidence="8">
    <location>
        <begin position="492"/>
        <end position="510"/>
    </location>
</feature>
<gene>
    <name evidence="10" type="ordered locus">Mesil_0886</name>
</gene>
<dbReference type="HOGENOM" id="CLU_021838_5_2_0"/>
<dbReference type="InterPro" id="IPR035906">
    <property type="entry name" value="MetI-like_sf"/>
</dbReference>
<dbReference type="GO" id="GO:0005886">
    <property type="term" value="C:plasma membrane"/>
    <property type="evidence" value="ECO:0007669"/>
    <property type="project" value="UniProtKB-SubCell"/>
</dbReference>
<dbReference type="Proteomes" id="UP000001916">
    <property type="component" value="Chromosome"/>
</dbReference>
<feature type="domain" description="ABC transmembrane type-1" evidence="9">
    <location>
        <begin position="325"/>
        <end position="510"/>
    </location>
</feature>
<evidence type="ECO:0000256" key="5">
    <source>
        <dbReference type="ARBA" id="ARBA00022692"/>
    </source>
</evidence>
<feature type="transmembrane region" description="Helical" evidence="8">
    <location>
        <begin position="385"/>
        <end position="407"/>
    </location>
</feature>
<sequence>MGLLETTWMPRRFRSFAWLAWPVWAFLALALFYPLWQILALGVGEGLGPTLANPYYWGRLAWSLAYGLGSSLLVIALALPLAYAFRYRFPGRDLWLSLATVPFVLPTIVVALGFLALVGPHGVLGINLYGTPWILFWASAFYNLGLVLRMLVAVLPALEPPLAAARTLGAPPLRAYWRVGAPLLAPALLAGGGLTFLYSFSSFGLPLLLGGSRYATIEVEVYGLLAYRLAFPEATALILLQLAVLALVSFLYLNAQTRLSLSLAPSALPKALPSAAAWRLAAGVWLFFLALYAPLLALLARALAAPEALASAWTGGDFTPGALALANTLRFAGLSLLVALPVGFAYAYAVWRGDKGLDLAGLFPLMVSPVAVGLGYLLAYPSLSGSLLILIGAYALLSYPLLARALLPALRALPKGVLEAARVLGASPWRRLWRVEWPLLRPALLSGTALALAAVVGEFGATLVLRRPEWTTLSLAIYERLGKPGAEPFREALALAGLLAVLAGGVFLLLDRGRRAVG</sequence>
<dbReference type="InterPro" id="IPR000515">
    <property type="entry name" value="MetI-like"/>
</dbReference>
<dbReference type="STRING" id="526227.Mesil_0886"/>
<evidence type="ECO:0000256" key="3">
    <source>
        <dbReference type="ARBA" id="ARBA00022475"/>
    </source>
</evidence>
<proteinExistence type="inferred from homology"/>
<feature type="transmembrane region" description="Helical" evidence="8">
    <location>
        <begin position="439"/>
        <end position="465"/>
    </location>
</feature>
<dbReference type="PROSITE" id="PS50928">
    <property type="entry name" value="ABC_TM1"/>
    <property type="match status" value="2"/>
</dbReference>
<evidence type="ECO:0000256" key="4">
    <source>
        <dbReference type="ARBA" id="ARBA00022519"/>
    </source>
</evidence>
<feature type="transmembrane region" description="Helical" evidence="8">
    <location>
        <begin position="179"/>
        <end position="200"/>
    </location>
</feature>
<feature type="transmembrane region" description="Helical" evidence="8">
    <location>
        <begin position="324"/>
        <end position="347"/>
    </location>
</feature>
<evidence type="ECO:0000313" key="11">
    <source>
        <dbReference type="Proteomes" id="UP000001916"/>
    </source>
</evidence>
<dbReference type="PANTHER" id="PTHR43357">
    <property type="entry name" value="INNER MEMBRANE ABC TRANSPORTER PERMEASE PROTEIN YDCV"/>
    <property type="match status" value="1"/>
</dbReference>
<dbReference type="GO" id="GO:0055085">
    <property type="term" value="P:transmembrane transport"/>
    <property type="evidence" value="ECO:0007669"/>
    <property type="project" value="InterPro"/>
</dbReference>
<feature type="transmembrane region" description="Helical" evidence="8">
    <location>
        <begin position="134"/>
        <end position="158"/>
    </location>
</feature>
<dbReference type="SUPFAM" id="SSF161098">
    <property type="entry name" value="MetI-like"/>
    <property type="match status" value="2"/>
</dbReference>
<evidence type="ECO:0000256" key="2">
    <source>
        <dbReference type="ARBA" id="ARBA00022448"/>
    </source>
</evidence>
<feature type="transmembrane region" description="Helical" evidence="8">
    <location>
        <begin position="16"/>
        <end position="36"/>
    </location>
</feature>
<evidence type="ECO:0000256" key="6">
    <source>
        <dbReference type="ARBA" id="ARBA00022989"/>
    </source>
</evidence>
<feature type="transmembrane region" description="Helical" evidence="8">
    <location>
        <begin position="359"/>
        <end position="379"/>
    </location>
</feature>
<feature type="transmembrane region" description="Helical" evidence="8">
    <location>
        <begin position="234"/>
        <end position="255"/>
    </location>
</feature>
<dbReference type="eggNOG" id="COG1178">
    <property type="taxonomic scope" value="Bacteria"/>
</dbReference>
<feature type="transmembrane region" description="Helical" evidence="8">
    <location>
        <begin position="94"/>
        <end position="114"/>
    </location>
</feature>
<dbReference type="PANTHER" id="PTHR43357:SF4">
    <property type="entry name" value="INNER MEMBRANE ABC TRANSPORTER PERMEASE PROTEIN YDCV"/>
    <property type="match status" value="1"/>
</dbReference>
<evidence type="ECO:0000256" key="8">
    <source>
        <dbReference type="RuleBase" id="RU363032"/>
    </source>
</evidence>
<dbReference type="AlphaFoldDB" id="D7BC02"/>
<reference evidence="10 11" key="1">
    <citation type="journal article" date="2010" name="Stand. Genomic Sci.">
        <title>Complete genome sequence of Meiothermus silvanus type strain (VI-R2).</title>
        <authorList>
            <person name="Sikorski J."/>
            <person name="Tindall B.J."/>
            <person name="Lowry S."/>
            <person name="Lucas S."/>
            <person name="Nolan M."/>
            <person name="Copeland A."/>
            <person name="Glavina Del Rio T."/>
            <person name="Tice H."/>
            <person name="Cheng J.F."/>
            <person name="Han C."/>
            <person name="Pitluck S."/>
            <person name="Liolios K."/>
            <person name="Ivanova N."/>
            <person name="Mavromatis K."/>
            <person name="Mikhailova N."/>
            <person name="Pati A."/>
            <person name="Goodwin L."/>
            <person name="Chen A."/>
            <person name="Palaniappan K."/>
            <person name="Land M."/>
            <person name="Hauser L."/>
            <person name="Chang Y.J."/>
            <person name="Jeffries C.D."/>
            <person name="Rohde M."/>
            <person name="Goker M."/>
            <person name="Woyke T."/>
            <person name="Bristow J."/>
            <person name="Eisen J.A."/>
            <person name="Markowitz V."/>
            <person name="Hugenholtz P."/>
            <person name="Kyrpides N.C."/>
            <person name="Klenk H.P."/>
            <person name="Lapidus A."/>
        </authorList>
    </citation>
    <scope>NUCLEOTIDE SEQUENCE [LARGE SCALE GENOMIC DNA]</scope>
    <source>
        <strain evidence="11">ATCC 700542 / DSM 9946 / VI-R2</strain>
    </source>
</reference>
<evidence type="ECO:0000313" key="10">
    <source>
        <dbReference type="EMBL" id="ADH62798.1"/>
    </source>
</evidence>
<dbReference type="Pfam" id="PF00528">
    <property type="entry name" value="BPD_transp_1"/>
    <property type="match status" value="2"/>
</dbReference>
<keyword evidence="5 8" id="KW-0812">Transmembrane</keyword>